<evidence type="ECO:0000256" key="6">
    <source>
        <dbReference type="ARBA" id="ARBA00023002"/>
    </source>
</evidence>
<evidence type="ECO:0000256" key="1">
    <source>
        <dbReference type="ARBA" id="ARBA00001974"/>
    </source>
</evidence>
<evidence type="ECO:0000256" key="2">
    <source>
        <dbReference type="ARBA" id="ARBA00010139"/>
    </source>
</evidence>
<keyword evidence="3" id="KW-0285">Flavoprotein</keyword>
<dbReference type="PRINTS" id="PR00469">
    <property type="entry name" value="PNDRDTASEII"/>
</dbReference>
<dbReference type="EMBL" id="NGAF01000029">
    <property type="protein sequence ID" value="OXR40622.1"/>
    <property type="molecule type" value="Genomic_DNA"/>
</dbReference>
<keyword evidence="10" id="KW-1185">Reference proteome</keyword>
<dbReference type="Proteomes" id="UP000215506">
    <property type="component" value="Unassembled WGS sequence"/>
</dbReference>
<feature type="region of interest" description="Disordered" evidence="8">
    <location>
        <begin position="1"/>
        <end position="22"/>
    </location>
</feature>
<comment type="cofactor">
    <cofactor evidence="1">
        <name>FAD</name>
        <dbReference type="ChEBI" id="CHEBI:57692"/>
    </cofactor>
</comment>
<evidence type="ECO:0000256" key="8">
    <source>
        <dbReference type="SAM" id="MobiDB-lite"/>
    </source>
</evidence>
<dbReference type="GO" id="GO:0004499">
    <property type="term" value="F:N,N-dimethylaniline monooxygenase activity"/>
    <property type="evidence" value="ECO:0007669"/>
    <property type="project" value="InterPro"/>
</dbReference>
<dbReference type="GO" id="GO:0050660">
    <property type="term" value="F:flavin adenine dinucleotide binding"/>
    <property type="evidence" value="ECO:0007669"/>
    <property type="project" value="InterPro"/>
</dbReference>
<organism evidence="9 10">
    <name type="scientific">Nocardia cerradoensis</name>
    <dbReference type="NCBI Taxonomy" id="85688"/>
    <lineage>
        <taxon>Bacteria</taxon>
        <taxon>Bacillati</taxon>
        <taxon>Actinomycetota</taxon>
        <taxon>Actinomycetes</taxon>
        <taxon>Mycobacteriales</taxon>
        <taxon>Nocardiaceae</taxon>
        <taxon>Nocardia</taxon>
    </lineage>
</organism>
<dbReference type="PANTHER" id="PTHR42877">
    <property type="entry name" value="L-ORNITHINE N(5)-MONOOXYGENASE-RELATED"/>
    <property type="match status" value="1"/>
</dbReference>
<dbReference type="SUPFAM" id="SSF51905">
    <property type="entry name" value="FAD/NAD(P)-binding domain"/>
    <property type="match status" value="1"/>
</dbReference>
<dbReference type="RefSeq" id="WP_064909796.1">
    <property type="nucleotide sequence ID" value="NZ_NGAF01000029.1"/>
</dbReference>
<evidence type="ECO:0000313" key="9">
    <source>
        <dbReference type="EMBL" id="OXR40622.1"/>
    </source>
</evidence>
<evidence type="ECO:0000256" key="7">
    <source>
        <dbReference type="ARBA" id="ARBA00023033"/>
    </source>
</evidence>
<dbReference type="AlphaFoldDB" id="A0A231GVM4"/>
<dbReference type="Pfam" id="PF00743">
    <property type="entry name" value="FMO-like"/>
    <property type="match status" value="1"/>
</dbReference>
<dbReference type="InterPro" id="IPR036188">
    <property type="entry name" value="FAD/NAD-bd_sf"/>
</dbReference>
<evidence type="ECO:0000256" key="3">
    <source>
        <dbReference type="ARBA" id="ARBA00022630"/>
    </source>
</evidence>
<dbReference type="FunFam" id="3.50.50.60:FF:000214">
    <property type="entry name" value="PROBABLE MONOOXYGENASE"/>
    <property type="match status" value="1"/>
</dbReference>
<reference evidence="9" key="1">
    <citation type="submission" date="2017-07" db="EMBL/GenBank/DDBJ databases">
        <title>First draft Genome Sequence of Nocardia cerradoensis isolated from human infection.</title>
        <authorList>
            <person name="Carrasco G."/>
        </authorList>
    </citation>
    <scope>NUCLEOTIDE SEQUENCE [LARGE SCALE GENOMIC DNA]</scope>
    <source>
        <strain evidence="9">CNM20130759</strain>
    </source>
</reference>
<dbReference type="InterPro" id="IPR020946">
    <property type="entry name" value="Flavin_mOase-like"/>
</dbReference>
<dbReference type="InterPro" id="IPR051209">
    <property type="entry name" value="FAD-bind_Monooxygenase_sf"/>
</dbReference>
<evidence type="ECO:0000313" key="10">
    <source>
        <dbReference type="Proteomes" id="UP000215506"/>
    </source>
</evidence>
<name>A0A231GVM4_9NOCA</name>
<feature type="compositionally biased region" description="Basic residues" evidence="8">
    <location>
        <begin position="1"/>
        <end position="10"/>
    </location>
</feature>
<evidence type="ECO:0000256" key="5">
    <source>
        <dbReference type="ARBA" id="ARBA00022857"/>
    </source>
</evidence>
<evidence type="ECO:0000256" key="4">
    <source>
        <dbReference type="ARBA" id="ARBA00022827"/>
    </source>
</evidence>
<dbReference type="GO" id="GO:0050661">
    <property type="term" value="F:NADP binding"/>
    <property type="evidence" value="ECO:0007669"/>
    <property type="project" value="InterPro"/>
</dbReference>
<keyword evidence="5" id="KW-0521">NADP</keyword>
<sequence length="532" mass="58971">MNKTRSAKNTRKTDGSANSGAQARVHRTEVLIVGSGFSGMGMAIQLLKAGIDDFLMIEKEDEVGGTWRDNTYPGCACDVPSHMYSYSFEPKPDWSYLWAGQEEIQEYLRGIAQKYDLYRRTHFGRTLQSGYWDAGDSTWHLVTSDGHEYVSRFLVSGVGALHIPSIPEITGQKKFSGDVFHSAQWDHEVSLRGKRVAVVGTGASAIQFVPEIAKVAAELHVYQRTPAWVLPRRNIKIPRPVRAAFTHAPILAKALRAAVYWSAESLSIGLNGHFNLMRPLENIAKWNIAQGIDDPALRAKLTPTYRIGCKRILGSSEYYPALNRPTTTVITDGIAEITEDAIVSRTGETRPADVIIYATGFHVTDGFESLRLKGASGRELASVWADEGIQTHLGITTAGFPNLFFLLGPNTGLGHNSVVFMIECQIRYIVSAIRLANERGSGALEVREPVQHQFNNDIQRKLVKGVWSSGGCTSWYLDAQGVNRTVWPGFTWQYWRRTRKLAAADFAFFGERSVARRGTAIASESGKENQAE</sequence>
<comment type="caution">
    <text evidence="9">The sequence shown here is derived from an EMBL/GenBank/DDBJ whole genome shotgun (WGS) entry which is preliminary data.</text>
</comment>
<comment type="similarity">
    <text evidence="2">Belongs to the FAD-binding monooxygenase family.</text>
</comment>
<proteinExistence type="inferred from homology"/>
<protein>
    <submittedName>
        <fullName evidence="9">Baeyer-Villiger monooxygenase</fullName>
        <ecNumber evidence="9">1.14.13.-</ecNumber>
    </submittedName>
</protein>
<dbReference type="PANTHER" id="PTHR42877:SF4">
    <property type="entry name" value="FAD_NAD(P)-BINDING DOMAIN-CONTAINING PROTEIN-RELATED"/>
    <property type="match status" value="1"/>
</dbReference>
<accession>A0A231GVM4</accession>
<dbReference type="EC" id="1.14.13.-" evidence="9"/>
<dbReference type="Gene3D" id="3.50.50.60">
    <property type="entry name" value="FAD/NAD(P)-binding domain"/>
    <property type="match status" value="2"/>
</dbReference>
<keyword evidence="7 9" id="KW-0503">Monooxygenase</keyword>
<keyword evidence="4" id="KW-0274">FAD</keyword>
<keyword evidence="6 9" id="KW-0560">Oxidoreductase</keyword>
<gene>
    <name evidence="9" type="ORF">B7C42_07307</name>
</gene>